<geneLocation type="plasmid" evidence="3">
    <name>sym pNGR234b</name>
</geneLocation>
<evidence type="ECO:0000313" key="3">
    <source>
        <dbReference type="Proteomes" id="UP000001054"/>
    </source>
</evidence>
<sequence length="97" mass="10488">MRDVFSDANSAAGATGCRARVYKPQSLSFEVPVPISPNGGRMRCHLTWGNANRDQSSDPEDQFHCRANQGSKRSRPIVALTGEGDLDTIIFGVVSAH</sequence>
<reference evidence="2 3" key="2">
    <citation type="journal article" date="2009" name="Appl. Environ. Microbiol.">
        <title>Rhizobium sp. strain NGR234 possesses a remarkable number of secretion systems.</title>
        <authorList>
            <person name="Schmeisser C."/>
            <person name="Liesegang H."/>
            <person name="Krysciak D."/>
            <person name="Bakkou N."/>
            <person name="Le Quere A."/>
            <person name="Wollherr A."/>
            <person name="Heinemeyer I."/>
            <person name="Morgenstern B."/>
            <person name="Pommerening-Roeser A."/>
            <person name="Flores M."/>
            <person name="Palacios R."/>
            <person name="Brenner S."/>
            <person name="Gottschalk G."/>
            <person name="Schmitz R.A."/>
            <person name="Broughton W.J."/>
            <person name="Perret X."/>
            <person name="Strittmatter A.W."/>
            <person name="Streit W.R."/>
        </authorList>
    </citation>
    <scope>NUCLEOTIDE SEQUENCE [LARGE SCALE GENOMIC DNA]</scope>
    <source>
        <strain evidence="3">NBRC 101917 / NGR234</strain>
    </source>
</reference>
<dbReference type="AlphaFoldDB" id="C3KQW4"/>
<evidence type="ECO:0000256" key="1">
    <source>
        <dbReference type="SAM" id="MobiDB-lite"/>
    </source>
</evidence>
<feature type="region of interest" description="Disordered" evidence="1">
    <location>
        <begin position="50"/>
        <end position="73"/>
    </location>
</feature>
<protein>
    <submittedName>
        <fullName evidence="2">Uncharacterized protein</fullName>
    </submittedName>
</protein>
<keyword evidence="3" id="KW-1185">Reference proteome</keyword>
<keyword evidence="2" id="KW-0614">Plasmid</keyword>
<gene>
    <name evidence="2" type="ordered locus">NGR_b10190</name>
</gene>
<dbReference type="KEGG" id="rhi:NGR_b10190"/>
<reference evidence="3" key="1">
    <citation type="journal article" date="2004" name="J. Bacteriol.">
        <title>An evolutionary hot spot: the pNGR234b replicon of Rhizobium sp. strain NGR234.</title>
        <authorList>
            <person name="Streit W.R."/>
            <person name="Schmitz R.A."/>
            <person name="Perret X."/>
            <person name="Staehelin C."/>
            <person name="Deakin W.J."/>
            <person name="Raasch C."/>
            <person name="Liesegang H."/>
            <person name="Broughton W.J."/>
        </authorList>
    </citation>
    <scope>NUCLEOTIDE SEQUENCE [LARGE SCALE GENOMIC DNA]</scope>
    <source>
        <strain evidence="3">NBRC 101917 / NGR234</strain>
    </source>
</reference>
<proteinExistence type="predicted"/>
<evidence type="ECO:0000313" key="2">
    <source>
        <dbReference type="EMBL" id="ACP22472.1"/>
    </source>
</evidence>
<accession>C3KQW4</accession>
<name>C3KQW4_SINFN</name>
<dbReference type="EMBL" id="CP000874">
    <property type="protein sequence ID" value="ACP22472.1"/>
    <property type="molecule type" value="Genomic_DNA"/>
</dbReference>
<dbReference type="Proteomes" id="UP000001054">
    <property type="component" value="Plasmid pNGR234b"/>
</dbReference>
<dbReference type="HOGENOM" id="CLU_2344688_0_0_5"/>
<organism evidence="2 3">
    <name type="scientific">Sinorhizobium fredii (strain NBRC 101917 / NGR234)</name>
    <dbReference type="NCBI Taxonomy" id="394"/>
    <lineage>
        <taxon>Bacteria</taxon>
        <taxon>Pseudomonadati</taxon>
        <taxon>Pseudomonadota</taxon>
        <taxon>Alphaproteobacteria</taxon>
        <taxon>Hyphomicrobiales</taxon>
        <taxon>Rhizobiaceae</taxon>
        <taxon>Sinorhizobium/Ensifer group</taxon>
        <taxon>Sinorhizobium</taxon>
    </lineage>
</organism>